<evidence type="ECO:0000313" key="8">
    <source>
        <dbReference type="Proteomes" id="UP001161325"/>
    </source>
</evidence>
<keyword evidence="2 4" id="KW-0238">DNA-binding</keyword>
<dbReference type="InterPro" id="IPR036271">
    <property type="entry name" value="Tet_transcr_reg_TetR-rel_C_sf"/>
</dbReference>
<keyword evidence="8" id="KW-1185">Reference proteome</keyword>
<evidence type="ECO:0000259" key="6">
    <source>
        <dbReference type="PROSITE" id="PS50977"/>
    </source>
</evidence>
<reference evidence="7" key="1">
    <citation type="submission" date="2022-08" db="EMBL/GenBank/DDBJ databases">
        <title>Draft genome sequencing of Roseisolibacter agri AW1220.</title>
        <authorList>
            <person name="Tobiishi Y."/>
            <person name="Tonouchi A."/>
        </authorList>
    </citation>
    <scope>NUCLEOTIDE SEQUENCE</scope>
    <source>
        <strain evidence="7">AW1220</strain>
    </source>
</reference>
<dbReference type="PRINTS" id="PR00455">
    <property type="entry name" value="HTHTETR"/>
</dbReference>
<dbReference type="Pfam" id="PF00440">
    <property type="entry name" value="TetR_N"/>
    <property type="match status" value="1"/>
</dbReference>
<evidence type="ECO:0000256" key="5">
    <source>
        <dbReference type="SAM" id="MobiDB-lite"/>
    </source>
</evidence>
<dbReference type="PANTHER" id="PTHR30055:SF234">
    <property type="entry name" value="HTH-TYPE TRANSCRIPTIONAL REGULATOR BETI"/>
    <property type="match status" value="1"/>
</dbReference>
<keyword evidence="1" id="KW-0805">Transcription regulation</keyword>
<dbReference type="PANTHER" id="PTHR30055">
    <property type="entry name" value="HTH-TYPE TRANSCRIPTIONAL REGULATOR RUTR"/>
    <property type="match status" value="1"/>
</dbReference>
<feature type="region of interest" description="Disordered" evidence="5">
    <location>
        <begin position="1"/>
        <end position="24"/>
    </location>
</feature>
<dbReference type="InterPro" id="IPR039536">
    <property type="entry name" value="TetR_C_Proteobacteria"/>
</dbReference>
<feature type="DNA-binding region" description="H-T-H motif" evidence="4">
    <location>
        <begin position="47"/>
        <end position="66"/>
    </location>
</feature>
<evidence type="ECO:0000313" key="7">
    <source>
        <dbReference type="EMBL" id="GLC27133.1"/>
    </source>
</evidence>
<dbReference type="PROSITE" id="PS50977">
    <property type="entry name" value="HTH_TETR_2"/>
    <property type="match status" value="1"/>
</dbReference>
<dbReference type="GO" id="GO:0000976">
    <property type="term" value="F:transcription cis-regulatory region binding"/>
    <property type="evidence" value="ECO:0007669"/>
    <property type="project" value="TreeGrafter"/>
</dbReference>
<evidence type="ECO:0000256" key="1">
    <source>
        <dbReference type="ARBA" id="ARBA00023015"/>
    </source>
</evidence>
<dbReference type="AlphaFoldDB" id="A0AA37VC05"/>
<proteinExistence type="predicted"/>
<dbReference type="Pfam" id="PF14246">
    <property type="entry name" value="TetR_C_7"/>
    <property type="match status" value="1"/>
</dbReference>
<accession>A0AA37VC05</accession>
<evidence type="ECO:0000256" key="2">
    <source>
        <dbReference type="ARBA" id="ARBA00023125"/>
    </source>
</evidence>
<dbReference type="FunFam" id="1.10.10.60:FF:000141">
    <property type="entry name" value="TetR family transcriptional regulator"/>
    <property type="match status" value="1"/>
</dbReference>
<dbReference type="InterPro" id="IPR050109">
    <property type="entry name" value="HTH-type_TetR-like_transc_reg"/>
</dbReference>
<dbReference type="InterPro" id="IPR009057">
    <property type="entry name" value="Homeodomain-like_sf"/>
</dbReference>
<dbReference type="InterPro" id="IPR001647">
    <property type="entry name" value="HTH_TetR"/>
</dbReference>
<dbReference type="SUPFAM" id="SSF48498">
    <property type="entry name" value="Tetracyclin repressor-like, C-terminal domain"/>
    <property type="match status" value="1"/>
</dbReference>
<dbReference type="SUPFAM" id="SSF46689">
    <property type="entry name" value="Homeodomain-like"/>
    <property type="match status" value="1"/>
</dbReference>
<sequence length="228" mass="25249">MTDQSVAHMTVRPPLDSGRRRAPDERPAQIVEAALAAFGEHGLAGARLDDIAQRAGVAKGTIYLYFPNKEELFREVVRRTIVARLDQAERELADAAATGPAELLRTFMAGWWEFVCTPEFQTVYRLVVGELHRFPDLADFYIREVPARAHRIVGDVITRGVAEGVFRPVDPAVATRMIASLLIAQAMWATKALPPEQRAGASAATTRDQVCQFVFHALRPDAKCEAIR</sequence>
<evidence type="ECO:0000256" key="3">
    <source>
        <dbReference type="ARBA" id="ARBA00023163"/>
    </source>
</evidence>
<name>A0AA37VC05_9BACT</name>
<dbReference type="Gene3D" id="1.10.357.10">
    <property type="entry name" value="Tetracycline Repressor, domain 2"/>
    <property type="match status" value="1"/>
</dbReference>
<organism evidence="7 8">
    <name type="scientific">Roseisolibacter agri</name>
    <dbReference type="NCBI Taxonomy" id="2014610"/>
    <lineage>
        <taxon>Bacteria</taxon>
        <taxon>Pseudomonadati</taxon>
        <taxon>Gemmatimonadota</taxon>
        <taxon>Gemmatimonadia</taxon>
        <taxon>Gemmatimonadales</taxon>
        <taxon>Gemmatimonadaceae</taxon>
        <taxon>Roseisolibacter</taxon>
    </lineage>
</organism>
<feature type="domain" description="HTH tetR-type" evidence="6">
    <location>
        <begin position="24"/>
        <end position="84"/>
    </location>
</feature>
<dbReference type="Proteomes" id="UP001161325">
    <property type="component" value="Unassembled WGS sequence"/>
</dbReference>
<dbReference type="EMBL" id="BRXS01000005">
    <property type="protein sequence ID" value="GLC27133.1"/>
    <property type="molecule type" value="Genomic_DNA"/>
</dbReference>
<dbReference type="GO" id="GO:0003700">
    <property type="term" value="F:DNA-binding transcription factor activity"/>
    <property type="evidence" value="ECO:0007669"/>
    <property type="project" value="TreeGrafter"/>
</dbReference>
<dbReference type="Gene3D" id="1.10.10.60">
    <property type="entry name" value="Homeodomain-like"/>
    <property type="match status" value="1"/>
</dbReference>
<gene>
    <name evidence="7" type="ORF">rosag_36460</name>
</gene>
<protein>
    <recommendedName>
        <fullName evidence="6">HTH tetR-type domain-containing protein</fullName>
    </recommendedName>
</protein>
<keyword evidence="3" id="KW-0804">Transcription</keyword>
<comment type="caution">
    <text evidence="7">The sequence shown here is derived from an EMBL/GenBank/DDBJ whole genome shotgun (WGS) entry which is preliminary data.</text>
</comment>
<evidence type="ECO:0000256" key="4">
    <source>
        <dbReference type="PROSITE-ProRule" id="PRU00335"/>
    </source>
</evidence>